<evidence type="ECO:0000256" key="2">
    <source>
        <dbReference type="ARBA" id="ARBA00007825"/>
    </source>
</evidence>
<dbReference type="CDD" id="cd03462">
    <property type="entry name" value="1_2-CCD"/>
    <property type="match status" value="1"/>
</dbReference>
<keyword evidence="3" id="KW-0479">Metal-binding</keyword>
<keyword evidence="4" id="KW-0058">Aromatic hydrocarbons catabolism</keyword>
<protein>
    <recommendedName>
        <fullName evidence="8">Chlorocatechol 1,2-dioxygenase</fullName>
    </recommendedName>
</protein>
<dbReference type="EMBL" id="GU181397">
    <property type="protein sequence ID" value="ADQ90213.1"/>
    <property type="molecule type" value="Genomic_DNA"/>
</dbReference>
<dbReference type="InterPro" id="IPR007535">
    <property type="entry name" value="Catechol_dOase_N"/>
</dbReference>
<accession>F4Y9I1</accession>
<evidence type="ECO:0000313" key="10">
    <source>
        <dbReference type="EMBL" id="ADQ90213.1"/>
    </source>
</evidence>
<dbReference type="Pfam" id="PF04444">
    <property type="entry name" value="Dioxygenase_N"/>
    <property type="match status" value="1"/>
</dbReference>
<evidence type="ECO:0000256" key="6">
    <source>
        <dbReference type="ARBA" id="ARBA00023002"/>
    </source>
</evidence>
<dbReference type="GO" id="GO:0018576">
    <property type="term" value="F:catechol 1,2-dioxygenase activity"/>
    <property type="evidence" value="ECO:0007669"/>
    <property type="project" value="InterPro"/>
</dbReference>
<comment type="cofactor">
    <cofactor evidence="1">
        <name>Fe(3+)</name>
        <dbReference type="ChEBI" id="CHEBI:29034"/>
    </cofactor>
</comment>
<dbReference type="InterPro" id="IPR015889">
    <property type="entry name" value="Intradiol_dOase_core"/>
</dbReference>
<keyword evidence="7" id="KW-0408">Iron</keyword>
<keyword evidence="6" id="KW-0560">Oxidoreductase</keyword>
<proteinExistence type="inferred from homology"/>
<evidence type="ECO:0000256" key="1">
    <source>
        <dbReference type="ARBA" id="ARBA00001965"/>
    </source>
</evidence>
<dbReference type="InterPro" id="IPR043029">
    <property type="entry name" value="1_2-CTD_multi_dom"/>
</dbReference>
<evidence type="ECO:0000256" key="4">
    <source>
        <dbReference type="ARBA" id="ARBA00022797"/>
    </source>
</evidence>
<dbReference type="InterPro" id="IPR050770">
    <property type="entry name" value="Intradiol_RC_Dioxygenase"/>
</dbReference>
<dbReference type="PANTHER" id="PTHR33711">
    <property type="entry name" value="DIOXYGENASE, PUTATIVE (AFU_ORTHOLOGUE AFUA_2G02910)-RELATED"/>
    <property type="match status" value="1"/>
</dbReference>
<organism evidence="10">
    <name type="scientific">Stutzerimonas stutzeri</name>
    <name type="common">Pseudomonas stutzeri</name>
    <dbReference type="NCBI Taxonomy" id="316"/>
    <lineage>
        <taxon>Bacteria</taxon>
        <taxon>Pseudomonadati</taxon>
        <taxon>Pseudomonadota</taxon>
        <taxon>Gammaproteobacteria</taxon>
        <taxon>Pseudomonadales</taxon>
        <taxon>Pseudomonadaceae</taxon>
        <taxon>Stutzerimonas</taxon>
    </lineage>
</organism>
<dbReference type="AlphaFoldDB" id="F4Y9I1"/>
<evidence type="ECO:0000259" key="9">
    <source>
        <dbReference type="PROSITE" id="PS00083"/>
    </source>
</evidence>
<sequence length="276" mass="30220">MPGEGLDSGTRTRSVRSGEMSNNRIHAVVSDIVNGIRQVLVRHGVTFDEYRAGVMYAVKTGEAGEIPLMLDVFLNSTVSDIENAAYGGTEGTIEGPYYLPNAPIIPNGGEILTYDDDRNVPMVVRGTVKDLEGQPIAGATVDIWHSTPDGYYGGIHNDIPANYYRGKVLTDSEGRYFVRSTVPVPYKIPDQGPTGALLEMMGGHSWRPAHVHFKVRADGYHTLTTQSYFEQGDYVEDDCCNGVRPVQVKPDVRENGEKVIENDFQLAPDVIASRAA</sequence>
<evidence type="ECO:0000256" key="8">
    <source>
        <dbReference type="NCBIfam" id="TIGR02465"/>
    </source>
</evidence>
<evidence type="ECO:0000256" key="3">
    <source>
        <dbReference type="ARBA" id="ARBA00022723"/>
    </source>
</evidence>
<dbReference type="NCBIfam" id="TIGR02465">
    <property type="entry name" value="chlorocat_1_2"/>
    <property type="match status" value="1"/>
</dbReference>
<gene>
    <name evidence="10" type="primary">cnbC</name>
</gene>
<dbReference type="Pfam" id="PF00775">
    <property type="entry name" value="Dioxygenase_C"/>
    <property type="match status" value="1"/>
</dbReference>
<dbReference type="PANTHER" id="PTHR33711:SF7">
    <property type="entry name" value="INTRADIOL RING-CLEAVAGE DIOXYGENASES DOMAIN-CONTAINING PROTEIN-RELATED"/>
    <property type="match status" value="1"/>
</dbReference>
<dbReference type="InterPro" id="IPR012817">
    <property type="entry name" value="Chlorcchol_dOase"/>
</dbReference>
<comment type="similarity">
    <text evidence="2">Belongs to the intradiol ring-cleavage dioxygenase family.</text>
</comment>
<dbReference type="Gene3D" id="2.60.130.10">
    <property type="entry name" value="Aromatic compound dioxygenase"/>
    <property type="match status" value="1"/>
</dbReference>
<feature type="domain" description="Intradiol ring-cleavage dioxygenases" evidence="9">
    <location>
        <begin position="124"/>
        <end position="152"/>
    </location>
</feature>
<evidence type="ECO:0000256" key="7">
    <source>
        <dbReference type="ARBA" id="ARBA00023004"/>
    </source>
</evidence>
<dbReference type="Gene3D" id="6.10.10.40">
    <property type="entry name" value="Catechol 1,2-dioxygenase multimerisation domain-like"/>
    <property type="match status" value="1"/>
</dbReference>
<dbReference type="SUPFAM" id="SSF49482">
    <property type="entry name" value="Aromatic compound dioxygenase"/>
    <property type="match status" value="1"/>
</dbReference>
<reference evidence="10" key="1">
    <citation type="journal article" date="2011" name="Appl. Environ. Microbiol.">
        <title>Patchwork Assembly of nag-Like Nitroarene Dioxygenase Genes and the 3-Chlorocatechol Degradation Cluster for Evolution of the 2-Chloronitrobenzene Catabolism Pathway in Pseudomonas stutzeri ZWLR2-1.</title>
        <authorList>
            <person name="Liu H."/>
            <person name="Wang S.J."/>
            <person name="Zhang J.J."/>
            <person name="Dai H."/>
            <person name="Tang H."/>
            <person name="Zhou N.Y."/>
        </authorList>
    </citation>
    <scope>NUCLEOTIDE SEQUENCE</scope>
    <source>
        <strain evidence="10">ZWLR2-1</strain>
    </source>
</reference>
<dbReference type="PROSITE" id="PS00083">
    <property type="entry name" value="INTRADIOL_DIOXYGENAS"/>
    <property type="match status" value="1"/>
</dbReference>
<dbReference type="InterPro" id="IPR000627">
    <property type="entry name" value="Intradiol_dOase_C"/>
</dbReference>
<name>F4Y9I1_STUST</name>
<keyword evidence="5 10" id="KW-0223">Dioxygenase</keyword>
<evidence type="ECO:0000256" key="5">
    <source>
        <dbReference type="ARBA" id="ARBA00022964"/>
    </source>
</evidence>
<dbReference type="GO" id="GO:0008199">
    <property type="term" value="F:ferric iron binding"/>
    <property type="evidence" value="ECO:0007669"/>
    <property type="project" value="InterPro"/>
</dbReference>
<dbReference type="GO" id="GO:0009712">
    <property type="term" value="P:catechol-containing compound metabolic process"/>
    <property type="evidence" value="ECO:0007669"/>
    <property type="project" value="InterPro"/>
</dbReference>